<comment type="similarity">
    <text evidence="2 9">Belongs to the gluconokinase GntK/GntV family.</text>
</comment>
<dbReference type="GO" id="GO:0005975">
    <property type="term" value="P:carbohydrate metabolic process"/>
    <property type="evidence" value="ECO:0007669"/>
    <property type="project" value="InterPro"/>
</dbReference>
<reference evidence="11" key="1">
    <citation type="journal article" date="2021" name="IMA Fungus">
        <title>Genomic characterization of three marine fungi, including Emericellopsis atlantica sp. nov. with signatures of a generalist lifestyle and marine biomass degradation.</title>
        <authorList>
            <person name="Hagestad O.C."/>
            <person name="Hou L."/>
            <person name="Andersen J.H."/>
            <person name="Hansen E.H."/>
            <person name="Altermark B."/>
            <person name="Li C."/>
            <person name="Kuhnert E."/>
            <person name="Cox R.J."/>
            <person name="Crous P.W."/>
            <person name="Spatafora J.W."/>
            <person name="Lail K."/>
            <person name="Amirebrahimi M."/>
            <person name="Lipzen A."/>
            <person name="Pangilinan J."/>
            <person name="Andreopoulos W."/>
            <person name="Hayes R.D."/>
            <person name="Ng V."/>
            <person name="Grigoriev I.V."/>
            <person name="Jackson S.A."/>
            <person name="Sutton T.D.S."/>
            <person name="Dobson A.D.W."/>
            <person name="Rama T."/>
        </authorList>
    </citation>
    <scope>NUCLEOTIDE SEQUENCE</scope>
    <source>
        <strain evidence="11">TRa3180A</strain>
    </source>
</reference>
<keyword evidence="6 9" id="KW-0418">Kinase</keyword>
<keyword evidence="12" id="KW-1185">Reference proteome</keyword>
<name>A0A9P7Z716_9HELO</name>
<evidence type="ECO:0000256" key="6">
    <source>
        <dbReference type="ARBA" id="ARBA00022777"/>
    </source>
</evidence>
<sequence>MLSYDRPTHIPTDTTKTKVKMGQVNQTQSTVDHLPINTSPSKTMANGVAQTGNAQPAAPSRHIWLVTGPAGCGKSTIAKFLSESLKLPFLEGDEFHPKANVEKMAAGKPLNDADRWDWLGILREAGVRELERDSQGVVITCSALKRKYRDVIRVAQVYHPDVKLHFIYLHAPEEVLVKRVAARENHYMGASMVHSQFEDLEEPVPEEKDVIKVDVSGSLAEIEKEALAKAEGAVRQGLVSDASS</sequence>
<keyword evidence="7 9" id="KW-0067">ATP-binding</keyword>
<comment type="caution">
    <text evidence="11">The sequence shown here is derived from an EMBL/GenBank/DDBJ whole genome shotgun (WGS) entry which is preliminary data.</text>
</comment>
<evidence type="ECO:0000256" key="10">
    <source>
        <dbReference type="SAM" id="MobiDB-lite"/>
    </source>
</evidence>
<dbReference type="PANTHER" id="PTHR43442:SF3">
    <property type="entry name" value="GLUCONOKINASE-RELATED"/>
    <property type="match status" value="1"/>
</dbReference>
<dbReference type="Pfam" id="PF13671">
    <property type="entry name" value="AAA_33"/>
    <property type="match status" value="1"/>
</dbReference>
<dbReference type="NCBIfam" id="TIGR01313">
    <property type="entry name" value="therm_gnt_kin"/>
    <property type="match status" value="1"/>
</dbReference>
<organism evidence="11 12">
    <name type="scientific">Calycina marina</name>
    <dbReference type="NCBI Taxonomy" id="1763456"/>
    <lineage>
        <taxon>Eukaryota</taxon>
        <taxon>Fungi</taxon>
        <taxon>Dikarya</taxon>
        <taxon>Ascomycota</taxon>
        <taxon>Pezizomycotina</taxon>
        <taxon>Leotiomycetes</taxon>
        <taxon>Helotiales</taxon>
        <taxon>Pezizellaceae</taxon>
        <taxon>Calycina</taxon>
    </lineage>
</organism>
<keyword evidence="4 9" id="KW-0808">Transferase</keyword>
<dbReference type="AlphaFoldDB" id="A0A9P7Z716"/>
<dbReference type="SUPFAM" id="SSF52540">
    <property type="entry name" value="P-loop containing nucleoside triphosphate hydrolases"/>
    <property type="match status" value="1"/>
</dbReference>
<evidence type="ECO:0000256" key="4">
    <source>
        <dbReference type="ARBA" id="ARBA00022679"/>
    </source>
</evidence>
<dbReference type="GO" id="GO:0046316">
    <property type="term" value="F:gluconokinase activity"/>
    <property type="evidence" value="ECO:0007669"/>
    <property type="project" value="UniProtKB-EC"/>
</dbReference>
<feature type="compositionally biased region" description="Polar residues" evidence="10">
    <location>
        <begin position="32"/>
        <end position="54"/>
    </location>
</feature>
<evidence type="ECO:0000256" key="7">
    <source>
        <dbReference type="ARBA" id="ARBA00022840"/>
    </source>
</evidence>
<dbReference type="InterPro" id="IPR006001">
    <property type="entry name" value="Therm_gnt_kin"/>
</dbReference>
<dbReference type="FunFam" id="3.40.50.300:FF:001607">
    <property type="entry name" value="Gluconokinase"/>
    <property type="match status" value="1"/>
</dbReference>
<keyword evidence="5 9" id="KW-0547">Nucleotide-binding</keyword>
<evidence type="ECO:0000256" key="8">
    <source>
        <dbReference type="ARBA" id="ARBA00048090"/>
    </source>
</evidence>
<dbReference type="OrthoDB" id="275177at2759"/>
<dbReference type="Proteomes" id="UP000887226">
    <property type="component" value="Unassembled WGS sequence"/>
</dbReference>
<dbReference type="InterPro" id="IPR027417">
    <property type="entry name" value="P-loop_NTPase"/>
</dbReference>
<evidence type="ECO:0000256" key="1">
    <source>
        <dbReference type="ARBA" id="ARBA00004875"/>
    </source>
</evidence>
<dbReference type="Gene3D" id="3.40.50.300">
    <property type="entry name" value="P-loop containing nucleotide triphosphate hydrolases"/>
    <property type="match status" value="1"/>
</dbReference>
<dbReference type="EC" id="2.7.1.12" evidence="3 9"/>
<protein>
    <recommendedName>
        <fullName evidence="3 9">Gluconokinase</fullName>
        <ecNumber evidence="3 9">2.7.1.12</ecNumber>
    </recommendedName>
</protein>
<dbReference type="GO" id="GO:0005524">
    <property type="term" value="F:ATP binding"/>
    <property type="evidence" value="ECO:0007669"/>
    <property type="project" value="UniProtKB-KW"/>
</dbReference>
<evidence type="ECO:0000256" key="5">
    <source>
        <dbReference type="ARBA" id="ARBA00022741"/>
    </source>
</evidence>
<feature type="region of interest" description="Disordered" evidence="10">
    <location>
        <begin position="32"/>
        <end position="55"/>
    </location>
</feature>
<comment type="catalytic activity">
    <reaction evidence="8 9">
        <text>D-gluconate + ATP = 6-phospho-D-gluconate + ADP + H(+)</text>
        <dbReference type="Rhea" id="RHEA:19433"/>
        <dbReference type="ChEBI" id="CHEBI:15378"/>
        <dbReference type="ChEBI" id="CHEBI:18391"/>
        <dbReference type="ChEBI" id="CHEBI:30616"/>
        <dbReference type="ChEBI" id="CHEBI:58759"/>
        <dbReference type="ChEBI" id="CHEBI:456216"/>
        <dbReference type="EC" id="2.7.1.12"/>
    </reaction>
</comment>
<gene>
    <name evidence="11" type="ORF">BJ878DRAFT_497593</name>
</gene>
<evidence type="ECO:0000256" key="9">
    <source>
        <dbReference type="RuleBase" id="RU363066"/>
    </source>
</evidence>
<dbReference type="EMBL" id="MU253809">
    <property type="protein sequence ID" value="KAG9246317.1"/>
    <property type="molecule type" value="Genomic_DNA"/>
</dbReference>
<dbReference type="GO" id="GO:0005737">
    <property type="term" value="C:cytoplasm"/>
    <property type="evidence" value="ECO:0007669"/>
    <property type="project" value="TreeGrafter"/>
</dbReference>
<comment type="pathway">
    <text evidence="1 9">Carbohydrate acid metabolism; D-gluconate degradation.</text>
</comment>
<dbReference type="CDD" id="cd02021">
    <property type="entry name" value="GntK"/>
    <property type="match status" value="1"/>
</dbReference>
<evidence type="ECO:0000313" key="11">
    <source>
        <dbReference type="EMBL" id="KAG9246317.1"/>
    </source>
</evidence>
<evidence type="ECO:0000256" key="2">
    <source>
        <dbReference type="ARBA" id="ARBA00008420"/>
    </source>
</evidence>
<evidence type="ECO:0000313" key="12">
    <source>
        <dbReference type="Proteomes" id="UP000887226"/>
    </source>
</evidence>
<proteinExistence type="inferred from homology"/>
<evidence type="ECO:0000256" key="3">
    <source>
        <dbReference type="ARBA" id="ARBA00012054"/>
    </source>
</evidence>
<dbReference type="PANTHER" id="PTHR43442">
    <property type="entry name" value="GLUCONOKINASE-RELATED"/>
    <property type="match status" value="1"/>
</dbReference>
<accession>A0A9P7Z716</accession>